<proteinExistence type="inferred from homology"/>
<name>A0A7K1FE18_9ACTN</name>
<dbReference type="EMBL" id="WLYK01000001">
    <property type="protein sequence ID" value="MTD12347.1"/>
    <property type="molecule type" value="Genomic_DNA"/>
</dbReference>
<dbReference type="RefSeq" id="WP_154766429.1">
    <property type="nucleotide sequence ID" value="NZ_WLYK01000001.1"/>
</dbReference>
<dbReference type="PANTHER" id="PTHR42879:SF6">
    <property type="entry name" value="NADPH-DEPENDENT REDUCTASE BACG"/>
    <property type="match status" value="1"/>
</dbReference>
<dbReference type="InterPro" id="IPR050259">
    <property type="entry name" value="SDR"/>
</dbReference>
<dbReference type="Pfam" id="PF13561">
    <property type="entry name" value="adh_short_C2"/>
    <property type="match status" value="1"/>
</dbReference>
<accession>A0A7K1FE18</accession>
<dbReference type="Proteomes" id="UP000460221">
    <property type="component" value="Unassembled WGS sequence"/>
</dbReference>
<gene>
    <name evidence="2" type="ORF">GIS00_00125</name>
</gene>
<organism evidence="2 3">
    <name type="scientific">Nakamurella alba</name>
    <dbReference type="NCBI Taxonomy" id="2665158"/>
    <lineage>
        <taxon>Bacteria</taxon>
        <taxon>Bacillati</taxon>
        <taxon>Actinomycetota</taxon>
        <taxon>Actinomycetes</taxon>
        <taxon>Nakamurellales</taxon>
        <taxon>Nakamurellaceae</taxon>
        <taxon>Nakamurella</taxon>
    </lineage>
</organism>
<protein>
    <submittedName>
        <fullName evidence="2">SDR family oxidoreductase</fullName>
    </submittedName>
</protein>
<evidence type="ECO:0000313" key="2">
    <source>
        <dbReference type="EMBL" id="MTD12347.1"/>
    </source>
</evidence>
<comment type="similarity">
    <text evidence="1">Belongs to the short-chain dehydrogenases/reductases (SDR) family.</text>
</comment>
<reference evidence="2 3" key="1">
    <citation type="submission" date="2019-11" db="EMBL/GenBank/DDBJ databases">
        <authorList>
            <person name="Jiang L.-Q."/>
        </authorList>
    </citation>
    <scope>NUCLEOTIDE SEQUENCE [LARGE SCALE GENOMIC DNA]</scope>
    <source>
        <strain evidence="2 3">YIM 132087</strain>
    </source>
</reference>
<sequence>MSPRRYLLGASTAGLGLAVARALVTRGDEVAICGRSAYKLAGALALLGEIPGGGRAVGEVVDLTDPDAAAGWPARAAGLLDGPLSGVLVNTGGPAPRPFDACTAQDWADGIAAVLTPAVTLARESRPLLEPAASVVFSTSTVVREPALSPDLVISACLRSAVATLAKVLSREWAPQVRVNHVVPGRIETDRVLTLDRVRAERSGRTAEEVAADSHQAIPLGRYGEPGEFAAAVAWLLGPESSYVSGATLPVDGGLLTGV</sequence>
<dbReference type="AlphaFoldDB" id="A0A7K1FE18"/>
<evidence type="ECO:0000256" key="1">
    <source>
        <dbReference type="ARBA" id="ARBA00006484"/>
    </source>
</evidence>
<comment type="caution">
    <text evidence="2">The sequence shown here is derived from an EMBL/GenBank/DDBJ whole genome shotgun (WGS) entry which is preliminary data.</text>
</comment>
<dbReference type="PANTHER" id="PTHR42879">
    <property type="entry name" value="3-OXOACYL-(ACYL-CARRIER-PROTEIN) REDUCTASE"/>
    <property type="match status" value="1"/>
</dbReference>
<keyword evidence="3" id="KW-1185">Reference proteome</keyword>
<evidence type="ECO:0000313" key="3">
    <source>
        <dbReference type="Proteomes" id="UP000460221"/>
    </source>
</evidence>
<dbReference type="SUPFAM" id="SSF51735">
    <property type="entry name" value="NAD(P)-binding Rossmann-fold domains"/>
    <property type="match status" value="1"/>
</dbReference>
<dbReference type="PRINTS" id="PR00081">
    <property type="entry name" value="GDHRDH"/>
</dbReference>
<dbReference type="InterPro" id="IPR036291">
    <property type="entry name" value="NAD(P)-bd_dom_sf"/>
</dbReference>
<dbReference type="InterPro" id="IPR002347">
    <property type="entry name" value="SDR_fam"/>
</dbReference>
<dbReference type="Gene3D" id="3.40.50.720">
    <property type="entry name" value="NAD(P)-binding Rossmann-like Domain"/>
    <property type="match status" value="1"/>
</dbReference>